<evidence type="ECO:0000313" key="1">
    <source>
        <dbReference type="EMBL" id="AKT43615.1"/>
    </source>
</evidence>
<keyword evidence="2" id="KW-1185">Reference proteome</keyword>
<dbReference type="InterPro" id="IPR032675">
    <property type="entry name" value="LRR_dom_sf"/>
</dbReference>
<dbReference type="EMBL" id="CP012159">
    <property type="protein sequence ID" value="AKT43615.1"/>
    <property type="molecule type" value="Genomic_DNA"/>
</dbReference>
<gene>
    <name evidence="1" type="ORF">CMC5_078500</name>
</gene>
<proteinExistence type="predicted"/>
<name>A0A0K1ERS4_CHOCO</name>
<protein>
    <submittedName>
        <fullName evidence="1">Uncharacterized protein</fullName>
    </submittedName>
</protein>
<dbReference type="STRING" id="52.CMC5_078500"/>
<dbReference type="Proteomes" id="UP000067626">
    <property type="component" value="Chromosome"/>
</dbReference>
<dbReference type="AlphaFoldDB" id="A0A0K1ERS4"/>
<dbReference type="OrthoDB" id="5516402at2"/>
<organism evidence="1 2">
    <name type="scientific">Chondromyces crocatus</name>
    <dbReference type="NCBI Taxonomy" id="52"/>
    <lineage>
        <taxon>Bacteria</taxon>
        <taxon>Pseudomonadati</taxon>
        <taxon>Myxococcota</taxon>
        <taxon>Polyangia</taxon>
        <taxon>Polyangiales</taxon>
        <taxon>Polyangiaceae</taxon>
        <taxon>Chondromyces</taxon>
    </lineage>
</organism>
<dbReference type="RefSeq" id="WP_050435054.1">
    <property type="nucleotide sequence ID" value="NZ_CP012159.1"/>
</dbReference>
<evidence type="ECO:0000313" key="2">
    <source>
        <dbReference type="Proteomes" id="UP000067626"/>
    </source>
</evidence>
<sequence>MTIPSKGKRPLAPLDAIITKLAENGHLEITFEDAQASPAEYALLVDHIEDAAPRTLTVVCDPTSPGSAFSDAFAGRTLPSVTAFIFDTDFQTLTRQGRNTCGDLADLLTAFPSLERAFVTGRNALHGVRHERLRALYLLGDPLHPETIDALGTCTFPALETLGLCLCSDHEPGPSDLTARALRALSAPALQSVTLSGLDETTRFLDALTRTPLPSSWSHLHLDGTVDDEDTLLDLLRARAPHLRSLTQLSLPLGDYLSLDGIDEAKRILLPLEVDDESDHGDTFLPATYSAW</sequence>
<accession>A0A0K1ERS4</accession>
<dbReference type="KEGG" id="ccro:CMC5_078500"/>
<dbReference type="Gene3D" id="3.80.10.10">
    <property type="entry name" value="Ribonuclease Inhibitor"/>
    <property type="match status" value="1"/>
</dbReference>
<reference evidence="1 2" key="1">
    <citation type="submission" date="2015-07" db="EMBL/GenBank/DDBJ databases">
        <title>Genome analysis of myxobacterium Chondromyces crocatus Cm c5 reveals a high potential for natural compound synthesis and the genetic basis for the loss of fruiting body formation.</title>
        <authorList>
            <person name="Zaburannyi N."/>
            <person name="Bunk B."/>
            <person name="Maier J."/>
            <person name="Overmann J."/>
            <person name="Mueller R."/>
        </authorList>
    </citation>
    <scope>NUCLEOTIDE SEQUENCE [LARGE SCALE GENOMIC DNA]</scope>
    <source>
        <strain evidence="1 2">Cm c5</strain>
    </source>
</reference>
<dbReference type="SUPFAM" id="SSF52047">
    <property type="entry name" value="RNI-like"/>
    <property type="match status" value="1"/>
</dbReference>